<keyword evidence="1" id="KW-1133">Transmembrane helix</keyword>
<keyword evidence="1" id="KW-0472">Membrane</keyword>
<comment type="caution">
    <text evidence="2">The sequence shown here is derived from an EMBL/GenBank/DDBJ whole genome shotgun (WGS) entry which is preliminary data.</text>
</comment>
<name>A0ABY1PCC7_9RHOB</name>
<dbReference type="Proteomes" id="UP001157961">
    <property type="component" value="Unassembled WGS sequence"/>
</dbReference>
<evidence type="ECO:0000313" key="2">
    <source>
        <dbReference type="EMBL" id="SMP30711.1"/>
    </source>
</evidence>
<dbReference type="RefSeq" id="WP_283427225.1">
    <property type="nucleotide sequence ID" value="NZ_FXTY01000007.1"/>
</dbReference>
<keyword evidence="1" id="KW-0812">Transmembrane</keyword>
<keyword evidence="3" id="KW-1185">Reference proteome</keyword>
<protein>
    <recommendedName>
        <fullName evidence="4">DUF3098 domain-containing protein</fullName>
    </recommendedName>
</protein>
<gene>
    <name evidence="2" type="ORF">SAMN06265373_107120</name>
</gene>
<reference evidence="2 3" key="1">
    <citation type="submission" date="2017-05" db="EMBL/GenBank/DDBJ databases">
        <authorList>
            <person name="Varghese N."/>
            <person name="Submissions S."/>
        </authorList>
    </citation>
    <scope>NUCLEOTIDE SEQUENCE [LARGE SCALE GENOMIC DNA]</scope>
    <source>
        <strain evidence="2 3">DSM 29734</strain>
    </source>
</reference>
<organism evidence="2 3">
    <name type="scientific">Shimia sagamensis</name>
    <dbReference type="NCBI Taxonomy" id="1566352"/>
    <lineage>
        <taxon>Bacteria</taxon>
        <taxon>Pseudomonadati</taxon>
        <taxon>Pseudomonadota</taxon>
        <taxon>Alphaproteobacteria</taxon>
        <taxon>Rhodobacterales</taxon>
        <taxon>Roseobacteraceae</taxon>
    </lineage>
</organism>
<evidence type="ECO:0000256" key="1">
    <source>
        <dbReference type="SAM" id="Phobius"/>
    </source>
</evidence>
<accession>A0ABY1PCC7</accession>
<feature type="transmembrane region" description="Helical" evidence="1">
    <location>
        <begin position="16"/>
        <end position="38"/>
    </location>
</feature>
<proteinExistence type="predicted"/>
<dbReference type="EMBL" id="FXTY01000007">
    <property type="protein sequence ID" value="SMP30711.1"/>
    <property type="molecule type" value="Genomic_DNA"/>
</dbReference>
<sequence>MGRFQKFCEKHDFCRNIMLAAMFLGIAYGVASLVIYTVPNTIDPAP</sequence>
<evidence type="ECO:0000313" key="3">
    <source>
        <dbReference type="Proteomes" id="UP001157961"/>
    </source>
</evidence>
<evidence type="ECO:0008006" key="4">
    <source>
        <dbReference type="Google" id="ProtNLM"/>
    </source>
</evidence>